<dbReference type="NCBIfam" id="NF038126">
    <property type="entry name" value="PEP_CTERM_FxDxF"/>
    <property type="match status" value="1"/>
</dbReference>
<accession>A0ABW4NBN5</accession>
<protein>
    <submittedName>
        <fullName evidence="2">FxDxF family PEP-CTERM protein</fullName>
    </submittedName>
</protein>
<feature type="domain" description="Ice-binding protein C-terminal" evidence="1">
    <location>
        <begin position="135"/>
        <end position="159"/>
    </location>
</feature>
<comment type="caution">
    <text evidence="2">The sequence shown here is derived from an EMBL/GenBank/DDBJ whole genome shotgun (WGS) entry which is preliminary data.</text>
</comment>
<organism evidence="2 3">
    <name type="scientific">Sphingomonas floccifaciens</name>
    <dbReference type="NCBI Taxonomy" id="1844115"/>
    <lineage>
        <taxon>Bacteria</taxon>
        <taxon>Pseudomonadati</taxon>
        <taxon>Pseudomonadota</taxon>
        <taxon>Alphaproteobacteria</taxon>
        <taxon>Sphingomonadales</taxon>
        <taxon>Sphingomonadaceae</taxon>
        <taxon>Sphingomonas</taxon>
    </lineage>
</organism>
<evidence type="ECO:0000259" key="1">
    <source>
        <dbReference type="Pfam" id="PF07589"/>
    </source>
</evidence>
<sequence>MAAAVGAASSANAAQTIAISGPSGTFGDDEVTCASGVTSCTFERTFTFTTPSGFTLASADIGSNYTGNNLAANIDFTRVTLNGVNFTTLATGQQEFRNLLNQALTAGGTNTLFVSGTSGGNAAFAGTLSFAGTSAVPEPATWAMMLIGFGGVGASMRRRKQAARVNFA</sequence>
<evidence type="ECO:0000313" key="3">
    <source>
        <dbReference type="Proteomes" id="UP001597283"/>
    </source>
</evidence>
<dbReference type="NCBIfam" id="NF035944">
    <property type="entry name" value="PEPxxWA-CTERM"/>
    <property type="match status" value="1"/>
</dbReference>
<reference evidence="3" key="1">
    <citation type="journal article" date="2019" name="Int. J. Syst. Evol. Microbiol.">
        <title>The Global Catalogue of Microorganisms (GCM) 10K type strain sequencing project: providing services to taxonomists for standard genome sequencing and annotation.</title>
        <authorList>
            <consortium name="The Broad Institute Genomics Platform"/>
            <consortium name="The Broad Institute Genome Sequencing Center for Infectious Disease"/>
            <person name="Wu L."/>
            <person name="Ma J."/>
        </authorList>
    </citation>
    <scope>NUCLEOTIDE SEQUENCE [LARGE SCALE GENOMIC DNA]</scope>
    <source>
        <strain evidence="3">Q85</strain>
    </source>
</reference>
<dbReference type="Pfam" id="PF07589">
    <property type="entry name" value="PEP-CTERM"/>
    <property type="match status" value="1"/>
</dbReference>
<dbReference type="Proteomes" id="UP001597283">
    <property type="component" value="Unassembled WGS sequence"/>
</dbReference>
<keyword evidence="3" id="KW-1185">Reference proteome</keyword>
<dbReference type="EMBL" id="JBHUFC010000002">
    <property type="protein sequence ID" value="MFD1786959.1"/>
    <property type="molecule type" value="Genomic_DNA"/>
</dbReference>
<evidence type="ECO:0000313" key="2">
    <source>
        <dbReference type="EMBL" id="MFD1786959.1"/>
    </source>
</evidence>
<dbReference type="NCBIfam" id="TIGR02595">
    <property type="entry name" value="PEP_CTERM"/>
    <property type="match status" value="1"/>
</dbReference>
<dbReference type="InterPro" id="IPR013424">
    <property type="entry name" value="Ice-binding_C"/>
</dbReference>
<name>A0ABW4NBN5_9SPHN</name>
<dbReference type="RefSeq" id="WP_380939334.1">
    <property type="nucleotide sequence ID" value="NZ_JBHUFC010000002.1"/>
</dbReference>
<gene>
    <name evidence="2" type="ORF">ACFSC3_05175</name>
</gene>
<proteinExistence type="predicted"/>